<feature type="transmembrane region" description="Helical" evidence="1">
    <location>
        <begin position="142"/>
        <end position="166"/>
    </location>
</feature>
<keyword evidence="1" id="KW-0812">Transmembrane</keyword>
<feature type="transmembrane region" description="Helical" evidence="1">
    <location>
        <begin position="47"/>
        <end position="68"/>
    </location>
</feature>
<keyword evidence="1" id="KW-1133">Transmembrane helix</keyword>
<name>A0AAV2YDL2_9STRA</name>
<evidence type="ECO:0000313" key="2">
    <source>
        <dbReference type="EMBL" id="DAZ92386.1"/>
    </source>
</evidence>
<reference evidence="2" key="2">
    <citation type="journal article" date="2023" name="Microbiol Resour">
        <title>Decontamination and Annotation of the Draft Genome Sequence of the Oomycete Lagenidium giganteum ARSEF 373.</title>
        <authorList>
            <person name="Morgan W.R."/>
            <person name="Tartar A."/>
        </authorList>
    </citation>
    <scope>NUCLEOTIDE SEQUENCE</scope>
    <source>
        <strain evidence="2">ARSEF 373</strain>
    </source>
</reference>
<feature type="transmembrane region" description="Helical" evidence="1">
    <location>
        <begin position="187"/>
        <end position="206"/>
    </location>
</feature>
<sequence length="407" mass="46235">MQETNKGERKNIWEEYYPLIQPSHQYHHHRNGRLFSSDVMCAYRDAVLAYIVALFSMVIFSITGLVFCKQWGIPANSLPAFACHFLWLVSPAVASLALRNMLPIAVADLRLKACNTPSNWNIPPFHHLFKCFPTRAMLRLSLLSYTIPLLCELAAFSFTAATRMVNPFNRAFVQKLERVFSFNDVEALDSGLVFYVFYTCILGIFWDPLPPKRYDFGLSMGIRPLGCSWFLLATLQEIGWSGSLFPALEIVFNHSSILASTITGMIWALWHWPMIIVDALDVVPEGSGYAVVETREFHLIYVLAAFTLLLVGSRIIMCWIQGNSCYIIWSSVVYHATHKLFIVSVFGQLTAPLYEKASMFSFFSSEASVCLLVTVWFSTCILSQLFRCTNMMPLFRLVRASVTRPTS</sequence>
<proteinExistence type="predicted"/>
<keyword evidence="3" id="KW-1185">Reference proteome</keyword>
<comment type="caution">
    <text evidence="2">The sequence shown here is derived from an EMBL/GenBank/DDBJ whole genome shotgun (WGS) entry which is preliminary data.</text>
</comment>
<evidence type="ECO:0008006" key="4">
    <source>
        <dbReference type="Google" id="ProtNLM"/>
    </source>
</evidence>
<feature type="transmembrane region" description="Helical" evidence="1">
    <location>
        <begin position="299"/>
        <end position="320"/>
    </location>
</feature>
<evidence type="ECO:0000256" key="1">
    <source>
        <dbReference type="SAM" id="Phobius"/>
    </source>
</evidence>
<dbReference type="AlphaFoldDB" id="A0AAV2YDL2"/>
<dbReference type="EMBL" id="DAKRPA010000437">
    <property type="protein sequence ID" value="DAZ92386.1"/>
    <property type="molecule type" value="Genomic_DNA"/>
</dbReference>
<reference evidence="2" key="1">
    <citation type="submission" date="2022-11" db="EMBL/GenBank/DDBJ databases">
        <authorList>
            <person name="Morgan W.R."/>
            <person name="Tartar A."/>
        </authorList>
    </citation>
    <scope>NUCLEOTIDE SEQUENCE</scope>
    <source>
        <strain evidence="2">ARSEF 373</strain>
    </source>
</reference>
<evidence type="ECO:0000313" key="3">
    <source>
        <dbReference type="Proteomes" id="UP001146120"/>
    </source>
</evidence>
<feature type="transmembrane region" description="Helical" evidence="1">
    <location>
        <begin position="247"/>
        <end position="270"/>
    </location>
</feature>
<feature type="transmembrane region" description="Helical" evidence="1">
    <location>
        <begin position="332"/>
        <end position="354"/>
    </location>
</feature>
<keyword evidence="1" id="KW-0472">Membrane</keyword>
<dbReference type="Proteomes" id="UP001146120">
    <property type="component" value="Unassembled WGS sequence"/>
</dbReference>
<accession>A0AAV2YDL2</accession>
<protein>
    <recommendedName>
        <fullName evidence="4">Transmembrane protein</fullName>
    </recommendedName>
</protein>
<feature type="transmembrane region" description="Helical" evidence="1">
    <location>
        <begin position="360"/>
        <end position="386"/>
    </location>
</feature>
<feature type="transmembrane region" description="Helical" evidence="1">
    <location>
        <begin position="80"/>
        <end position="98"/>
    </location>
</feature>
<gene>
    <name evidence="2" type="ORF">N0F65_003769</name>
</gene>
<organism evidence="2 3">
    <name type="scientific">Lagenidium giganteum</name>
    <dbReference type="NCBI Taxonomy" id="4803"/>
    <lineage>
        <taxon>Eukaryota</taxon>
        <taxon>Sar</taxon>
        <taxon>Stramenopiles</taxon>
        <taxon>Oomycota</taxon>
        <taxon>Peronosporomycetes</taxon>
        <taxon>Pythiales</taxon>
        <taxon>Pythiaceae</taxon>
    </lineage>
</organism>